<sequence>MRVLLLGGTKFIGRRVASRLLDGHAVTLLNRGSDPLWDRDLRRVTADRTDAAATAAALSGDHDVVVDISGTRPEHLAGTLDFPGRYIYLSSAAVYDQTAAGLPFREGDPAHGDPAWGEYGHDKAACERLLTEAYGERLTVLRPPYVYGPFNDLPRESFVWARLLCGETVFVPGDGDRLIQFCHVDALAEVVAAAVEERLDPGVYNVAESTPYGLAGWVRILAKAAGTEAPMSPVDDERIDAREYFPFRDMDLVLDTTRIDAAGVLPYVPLPVGAASTFRWFKANGGLAFEPTAYERSRG</sequence>
<name>A0A841FMB4_9ACTN</name>
<dbReference type="SUPFAM" id="SSF51735">
    <property type="entry name" value="NAD(P)-binding Rossmann-fold domains"/>
    <property type="match status" value="1"/>
</dbReference>
<dbReference type="InterPro" id="IPR001509">
    <property type="entry name" value="Epimerase_deHydtase"/>
</dbReference>
<dbReference type="Gene3D" id="3.40.50.720">
    <property type="entry name" value="NAD(P)-binding Rossmann-like Domain"/>
    <property type="match status" value="1"/>
</dbReference>
<dbReference type="InterPro" id="IPR036291">
    <property type="entry name" value="NAD(P)-bd_dom_sf"/>
</dbReference>
<dbReference type="InterPro" id="IPR050177">
    <property type="entry name" value="Lipid_A_modif_metabolic_enz"/>
</dbReference>
<dbReference type="RefSeq" id="WP_184790111.1">
    <property type="nucleotide sequence ID" value="NZ_BONT01000081.1"/>
</dbReference>
<evidence type="ECO:0000313" key="3">
    <source>
        <dbReference type="Proteomes" id="UP000548476"/>
    </source>
</evidence>
<comment type="caution">
    <text evidence="2">The sequence shown here is derived from an EMBL/GenBank/DDBJ whole genome shotgun (WGS) entry which is preliminary data.</text>
</comment>
<evidence type="ECO:0000313" key="2">
    <source>
        <dbReference type="EMBL" id="MBB6037276.1"/>
    </source>
</evidence>
<dbReference type="Pfam" id="PF01370">
    <property type="entry name" value="Epimerase"/>
    <property type="match status" value="1"/>
</dbReference>
<evidence type="ECO:0000259" key="1">
    <source>
        <dbReference type="Pfam" id="PF01370"/>
    </source>
</evidence>
<dbReference type="Proteomes" id="UP000548476">
    <property type="component" value="Unassembled WGS sequence"/>
</dbReference>
<dbReference type="PANTHER" id="PTHR43245">
    <property type="entry name" value="BIFUNCTIONAL POLYMYXIN RESISTANCE PROTEIN ARNA"/>
    <property type="match status" value="1"/>
</dbReference>
<dbReference type="EMBL" id="JACHGT010000012">
    <property type="protein sequence ID" value="MBB6037276.1"/>
    <property type="molecule type" value="Genomic_DNA"/>
</dbReference>
<organism evidence="2 3">
    <name type="scientific">Phytomonospora endophytica</name>
    <dbReference type="NCBI Taxonomy" id="714109"/>
    <lineage>
        <taxon>Bacteria</taxon>
        <taxon>Bacillati</taxon>
        <taxon>Actinomycetota</taxon>
        <taxon>Actinomycetes</taxon>
        <taxon>Micromonosporales</taxon>
        <taxon>Micromonosporaceae</taxon>
        <taxon>Phytomonospora</taxon>
    </lineage>
</organism>
<accession>A0A841FMB4</accession>
<gene>
    <name evidence="2" type="ORF">HNR73_005152</name>
</gene>
<protein>
    <submittedName>
        <fullName evidence="2">Nucleoside-diphosphate-sugar epimerase</fullName>
    </submittedName>
</protein>
<dbReference type="AlphaFoldDB" id="A0A841FMB4"/>
<proteinExistence type="predicted"/>
<feature type="domain" description="NAD-dependent epimerase/dehydratase" evidence="1">
    <location>
        <begin position="85"/>
        <end position="207"/>
    </location>
</feature>
<keyword evidence="3" id="KW-1185">Reference proteome</keyword>
<reference evidence="2 3" key="1">
    <citation type="submission" date="2020-08" db="EMBL/GenBank/DDBJ databases">
        <title>Genomic Encyclopedia of Type Strains, Phase IV (KMG-IV): sequencing the most valuable type-strain genomes for metagenomic binning, comparative biology and taxonomic classification.</title>
        <authorList>
            <person name="Goeker M."/>
        </authorList>
    </citation>
    <scope>NUCLEOTIDE SEQUENCE [LARGE SCALE GENOMIC DNA]</scope>
    <source>
        <strain evidence="2 3">YIM 65646</strain>
    </source>
</reference>